<dbReference type="AlphaFoldDB" id="A0A1F6GFW5"/>
<protein>
    <recommendedName>
        <fullName evidence="3">Outer membrane protein beta-barrel domain-containing protein</fullName>
    </recommendedName>
</protein>
<reference evidence="1 2" key="1">
    <citation type="journal article" date="2016" name="Nat. Commun.">
        <title>Thousands of microbial genomes shed light on interconnected biogeochemical processes in an aquifer system.</title>
        <authorList>
            <person name="Anantharaman K."/>
            <person name="Brown C.T."/>
            <person name="Hug L.A."/>
            <person name="Sharon I."/>
            <person name="Castelle C.J."/>
            <person name="Probst A.J."/>
            <person name="Thomas B.C."/>
            <person name="Singh A."/>
            <person name="Wilkins M.J."/>
            <person name="Karaoz U."/>
            <person name="Brodie E.L."/>
            <person name="Williams K.H."/>
            <person name="Hubbard S.S."/>
            <person name="Banfield J.F."/>
        </authorList>
    </citation>
    <scope>NUCLEOTIDE SEQUENCE [LARGE SCALE GENOMIC DNA]</scope>
</reference>
<dbReference type="InterPro" id="IPR011250">
    <property type="entry name" value="OMP/PagP_B-barrel"/>
</dbReference>
<evidence type="ECO:0000313" key="2">
    <source>
        <dbReference type="Proteomes" id="UP000178449"/>
    </source>
</evidence>
<evidence type="ECO:0008006" key="3">
    <source>
        <dbReference type="Google" id="ProtNLM"/>
    </source>
</evidence>
<dbReference type="Proteomes" id="UP000178449">
    <property type="component" value="Unassembled WGS sequence"/>
</dbReference>
<organism evidence="1 2">
    <name type="scientific">Candidatus Lambdaproteobacteria bacterium RIFOXYD2_FULL_50_16</name>
    <dbReference type="NCBI Taxonomy" id="1817772"/>
    <lineage>
        <taxon>Bacteria</taxon>
        <taxon>Pseudomonadati</taxon>
        <taxon>Pseudomonadota</taxon>
        <taxon>Candidatus Lambdaproteobacteria</taxon>
    </lineage>
</organism>
<accession>A0A1F6GFW5</accession>
<dbReference type="STRING" id="1817772.A2527_02785"/>
<comment type="caution">
    <text evidence="1">The sequence shown here is derived from an EMBL/GenBank/DDBJ whole genome shotgun (WGS) entry which is preliminary data.</text>
</comment>
<dbReference type="SUPFAM" id="SSF56925">
    <property type="entry name" value="OMPA-like"/>
    <property type="match status" value="1"/>
</dbReference>
<dbReference type="EMBL" id="MFNE01000006">
    <property type="protein sequence ID" value="OGG97001.1"/>
    <property type="molecule type" value="Genomic_DNA"/>
</dbReference>
<evidence type="ECO:0000313" key="1">
    <source>
        <dbReference type="EMBL" id="OGG97001.1"/>
    </source>
</evidence>
<proteinExistence type="predicted"/>
<sequence>MKPVYARLPRVVWCLLIGGIICLCSASKAIAQNADSSVGFSIGINSSPEEKGLDRAGQSSEVYLDFMQLRIGYNKISSYLNTSIYQYDWSVKLTTESYFAAWKPGEPDAPFYVLAGISYTVPKLSLGNGIADRSTQDWGYLFGGGMMFNLDSFFLGLQYMVFSSQSIMGDLTMATGSSQLQLSTRIPF</sequence>
<gene>
    <name evidence="1" type="ORF">A2527_02785</name>
</gene>
<name>A0A1F6GFW5_9PROT</name>